<dbReference type="AlphaFoldDB" id="A0A4S5CQ60"/>
<dbReference type="Gene3D" id="3.20.20.30">
    <property type="entry name" value="Luciferase-like domain"/>
    <property type="match status" value="1"/>
</dbReference>
<organism evidence="3 4">
    <name type="scientific">Candidatus Frankia alpina</name>
    <dbReference type="NCBI Taxonomy" id="2699483"/>
    <lineage>
        <taxon>Bacteria</taxon>
        <taxon>Bacillati</taxon>
        <taxon>Actinomycetota</taxon>
        <taxon>Actinomycetes</taxon>
        <taxon>Frankiales</taxon>
        <taxon>Frankiaceae</taxon>
        <taxon>Frankia</taxon>
    </lineage>
</organism>
<dbReference type="GO" id="GO:0016705">
    <property type="term" value="F:oxidoreductase activity, acting on paired donors, with incorporation or reduction of molecular oxygen"/>
    <property type="evidence" value="ECO:0007669"/>
    <property type="project" value="InterPro"/>
</dbReference>
<feature type="compositionally biased region" description="Pro residues" evidence="1">
    <location>
        <begin position="260"/>
        <end position="269"/>
    </location>
</feature>
<dbReference type="InterPro" id="IPR036661">
    <property type="entry name" value="Luciferase-like_sf"/>
</dbReference>
<feature type="compositionally biased region" description="Low complexity" evidence="1">
    <location>
        <begin position="250"/>
        <end position="259"/>
    </location>
</feature>
<evidence type="ECO:0000259" key="2">
    <source>
        <dbReference type="Pfam" id="PF00296"/>
    </source>
</evidence>
<dbReference type="OrthoDB" id="9780518at2"/>
<dbReference type="Proteomes" id="UP000305282">
    <property type="component" value="Unassembled WGS sequence"/>
</dbReference>
<name>A0A4S5CQ60_9ACTN</name>
<evidence type="ECO:0000256" key="1">
    <source>
        <dbReference type="SAM" id="MobiDB-lite"/>
    </source>
</evidence>
<feature type="compositionally biased region" description="Low complexity" evidence="1">
    <location>
        <begin position="220"/>
        <end position="239"/>
    </location>
</feature>
<comment type="caution">
    <text evidence="3">The sequence shown here is derived from an EMBL/GenBank/DDBJ whole genome shotgun (WGS) entry which is preliminary data.</text>
</comment>
<dbReference type="InterPro" id="IPR050766">
    <property type="entry name" value="Bact_Lucif_Oxidored"/>
</dbReference>
<keyword evidence="4" id="KW-1185">Reference proteome</keyword>
<proteinExistence type="predicted"/>
<protein>
    <submittedName>
        <fullName evidence="3">LLM class flavin-dependent oxidoreductase</fullName>
    </submittedName>
</protein>
<dbReference type="PANTHER" id="PTHR30137:SF6">
    <property type="entry name" value="LUCIFERASE-LIKE MONOOXYGENASE"/>
    <property type="match status" value="1"/>
</dbReference>
<feature type="compositionally biased region" description="Polar residues" evidence="1">
    <location>
        <begin position="297"/>
        <end position="314"/>
    </location>
</feature>
<gene>
    <name evidence="3" type="ORF">E7Y31_19625</name>
</gene>
<feature type="compositionally biased region" description="Low complexity" evidence="1">
    <location>
        <begin position="130"/>
        <end position="141"/>
    </location>
</feature>
<evidence type="ECO:0000313" key="4">
    <source>
        <dbReference type="Proteomes" id="UP000305282"/>
    </source>
</evidence>
<reference evidence="3 4" key="1">
    <citation type="submission" date="2019-04" db="EMBL/GenBank/DDBJ databases">
        <title>Draft genome sequences for three unisolated Alnus-infective Frankia Sp+ strains, AgTrS, AiOr and AvVan, the first sequenced Frankia strains able to sporulate in-planta.</title>
        <authorList>
            <person name="Bethencourt L."/>
            <person name="Vautrin F."/>
            <person name="Taib N."/>
            <person name="Dubost A."/>
            <person name="Castro-Garcia L."/>
            <person name="Imbaud O."/>
            <person name="Abrouk D."/>
            <person name="Fournier P."/>
            <person name="Briolay J."/>
            <person name="Nguyen A."/>
            <person name="Normand P."/>
            <person name="Fernandez M.P."/>
            <person name="Brochier-Armanet C."/>
            <person name="Herrera-Belaroussi A."/>
        </authorList>
    </citation>
    <scope>NUCLEOTIDE SEQUENCE [LARGE SCALE GENOMIC DNA]</scope>
    <source>
        <strain evidence="3 4">AvVan</strain>
    </source>
</reference>
<dbReference type="InterPro" id="IPR011251">
    <property type="entry name" value="Luciferase-like_dom"/>
</dbReference>
<dbReference type="GO" id="GO:0005829">
    <property type="term" value="C:cytosol"/>
    <property type="evidence" value="ECO:0007669"/>
    <property type="project" value="TreeGrafter"/>
</dbReference>
<feature type="domain" description="Luciferase-like" evidence="2">
    <location>
        <begin position="12"/>
        <end position="114"/>
    </location>
</feature>
<sequence length="314" mass="33145">MTALSVLDQGPVTAARGPRAVLADAVDPARHVENLGYTRYWAAEHHATPSIGISAPEIVVAHLAAATSTLRIGAGGMLLPNHTPLHLVEQFRTLETLHPGRIDLGIGRSHGTPTPRRSARSPGPGWTATRSSPGYGRPSPSARLRASPNSAATGRSSRRTSRCHPSSCSAPTSSPRTPPPASGSATRSSPPTRTPPSQSRRCEPTGTPTSPPSLAHGRTRSWPSPSSSAPTTTTRRPWPNHGASCSPTTRSAAGSGSPPTATPPSPRPTHSPCRGRADRWLRCPSTPDGSSHRWWEQSPTRPNPNSTTRAYARR</sequence>
<feature type="compositionally biased region" description="Low complexity" evidence="1">
    <location>
        <begin position="165"/>
        <end position="175"/>
    </location>
</feature>
<dbReference type="PANTHER" id="PTHR30137">
    <property type="entry name" value="LUCIFERASE-LIKE MONOOXYGENASE"/>
    <property type="match status" value="1"/>
</dbReference>
<evidence type="ECO:0000313" key="3">
    <source>
        <dbReference type="EMBL" id="THJ46785.1"/>
    </source>
</evidence>
<dbReference type="EMBL" id="SSXH01000683">
    <property type="protein sequence ID" value="THJ46785.1"/>
    <property type="molecule type" value="Genomic_DNA"/>
</dbReference>
<dbReference type="SUPFAM" id="SSF51679">
    <property type="entry name" value="Bacterial luciferase-like"/>
    <property type="match status" value="1"/>
</dbReference>
<feature type="compositionally biased region" description="Low complexity" evidence="1">
    <location>
        <begin position="182"/>
        <end position="199"/>
    </location>
</feature>
<feature type="region of interest" description="Disordered" evidence="1">
    <location>
        <begin position="101"/>
        <end position="314"/>
    </location>
</feature>
<accession>A0A4S5CQ60</accession>
<dbReference type="Pfam" id="PF00296">
    <property type="entry name" value="Bac_luciferase"/>
    <property type="match status" value="1"/>
</dbReference>